<reference evidence="1 2" key="1">
    <citation type="submission" date="2017-01" db="EMBL/GenBank/DDBJ databases">
        <title>Complete genome of Tateyamaria omphalii DOK1-4 isolated from seawater in Dokdo.</title>
        <authorList>
            <person name="Kim J.H."/>
            <person name="Chi W.-J."/>
        </authorList>
    </citation>
    <scope>NUCLEOTIDE SEQUENCE [LARGE SCALE GENOMIC DNA]</scope>
    <source>
        <strain evidence="1 2">DOK1-4</strain>
    </source>
</reference>
<accession>A0A1P8MTP9</accession>
<dbReference type="EMBL" id="CP019312">
    <property type="protein sequence ID" value="APX11460.1"/>
    <property type="molecule type" value="Genomic_DNA"/>
</dbReference>
<evidence type="ECO:0000313" key="1">
    <source>
        <dbReference type="EMBL" id="APX11460.1"/>
    </source>
</evidence>
<organism evidence="1 2">
    <name type="scientific">Tateyamaria omphalii</name>
    <dbReference type="NCBI Taxonomy" id="299262"/>
    <lineage>
        <taxon>Bacteria</taxon>
        <taxon>Pseudomonadati</taxon>
        <taxon>Pseudomonadota</taxon>
        <taxon>Alphaproteobacteria</taxon>
        <taxon>Rhodobacterales</taxon>
        <taxon>Roseobacteraceae</taxon>
        <taxon>Tateyamaria</taxon>
    </lineage>
</organism>
<dbReference type="InterPro" id="IPR014347">
    <property type="entry name" value="Tautomerase/MIF_sf"/>
</dbReference>
<evidence type="ECO:0000313" key="2">
    <source>
        <dbReference type="Proteomes" id="UP000186336"/>
    </source>
</evidence>
<dbReference type="KEGG" id="tom:BWR18_07025"/>
<protein>
    <recommendedName>
        <fullName evidence="3">5-carboxymethyl-2-hydroxymuconate isomerase</fullName>
    </recommendedName>
</protein>
<keyword evidence="2" id="KW-1185">Reference proteome</keyword>
<evidence type="ECO:0008006" key="3">
    <source>
        <dbReference type="Google" id="ProtNLM"/>
    </source>
</evidence>
<dbReference type="AlphaFoldDB" id="A0A1P8MTP9"/>
<dbReference type="Gene3D" id="3.30.429.10">
    <property type="entry name" value="Macrophage Migration Inhibitory Factor"/>
    <property type="match status" value="1"/>
</dbReference>
<gene>
    <name evidence="1" type="ORF">BWR18_07025</name>
</gene>
<dbReference type="SUPFAM" id="SSF55331">
    <property type="entry name" value="Tautomerase/MIF"/>
    <property type="match status" value="1"/>
</dbReference>
<name>A0A1P8MTP9_9RHOB</name>
<sequence length="107" mass="11773">MPHCELSYSSDLEIDAKAMLAQVEACILRHDGGAGETKGRAYPAPEFLHTHLKASVALLAKPHRGAEFTAALQKDLVDVISAHLPRPCWLSVDITFSSQTYHTEFLE</sequence>
<dbReference type="RefSeq" id="WP_076627322.1">
    <property type="nucleotide sequence ID" value="NZ_CP019312.1"/>
</dbReference>
<dbReference type="Proteomes" id="UP000186336">
    <property type="component" value="Chromosome"/>
</dbReference>
<dbReference type="STRING" id="299262.BWR18_07025"/>
<dbReference type="OrthoDB" id="7665722at2"/>
<proteinExistence type="predicted"/>